<evidence type="ECO:0000313" key="11">
    <source>
        <dbReference type="Proteomes" id="UP001139366"/>
    </source>
</evidence>
<dbReference type="PANTHER" id="PTHR33885:SF3">
    <property type="entry name" value="PHAGE SHOCK PROTEIN C"/>
    <property type="match status" value="1"/>
</dbReference>
<evidence type="ECO:0000313" key="10">
    <source>
        <dbReference type="EMBL" id="MBZ4036765.1"/>
    </source>
</evidence>
<feature type="domain" description="PspC-related ToastRack" evidence="9">
    <location>
        <begin position="388"/>
        <end position="521"/>
    </location>
</feature>
<feature type="transmembrane region" description="Helical" evidence="6">
    <location>
        <begin position="283"/>
        <end position="309"/>
    </location>
</feature>
<dbReference type="Pfam" id="PF04024">
    <property type="entry name" value="PspC"/>
    <property type="match status" value="1"/>
</dbReference>
<feature type="domain" description="PspC-related transmembrane region" evidence="8">
    <location>
        <begin position="204"/>
        <end position="344"/>
    </location>
</feature>
<dbReference type="GO" id="GO:0005886">
    <property type="term" value="C:plasma membrane"/>
    <property type="evidence" value="ECO:0007669"/>
    <property type="project" value="UniProtKB-SubCell"/>
</dbReference>
<dbReference type="AlphaFoldDB" id="A0A9X1HDI7"/>
<protein>
    <submittedName>
        <fullName evidence="10">PspC domain-containing protein</fullName>
    </submittedName>
</protein>
<dbReference type="InterPro" id="IPR054321">
    <property type="entry name" value="PspC-rel_TM"/>
</dbReference>
<dbReference type="RefSeq" id="WP_223709021.1">
    <property type="nucleotide sequence ID" value="NZ_JAINUY010000006.1"/>
</dbReference>
<dbReference type="Proteomes" id="UP001139366">
    <property type="component" value="Unassembled WGS sequence"/>
</dbReference>
<evidence type="ECO:0000259" key="9">
    <source>
        <dbReference type="Pfam" id="PF22744"/>
    </source>
</evidence>
<dbReference type="InterPro" id="IPR052027">
    <property type="entry name" value="PspC"/>
</dbReference>
<evidence type="ECO:0000256" key="6">
    <source>
        <dbReference type="SAM" id="Phobius"/>
    </source>
</evidence>
<organism evidence="10 11">
    <name type="scientific">Flavobacterium potami</name>
    <dbReference type="NCBI Taxonomy" id="2872310"/>
    <lineage>
        <taxon>Bacteria</taxon>
        <taxon>Pseudomonadati</taxon>
        <taxon>Bacteroidota</taxon>
        <taxon>Flavobacteriia</taxon>
        <taxon>Flavobacteriales</taxon>
        <taxon>Flavobacteriaceae</taxon>
        <taxon>Flavobacterium</taxon>
    </lineage>
</organism>
<proteinExistence type="predicted"/>
<feature type="domain" description="Phage shock protein PspC N-terminal" evidence="7">
    <location>
        <begin position="106"/>
        <end position="164"/>
    </location>
</feature>
<keyword evidence="11" id="KW-1185">Reference proteome</keyword>
<name>A0A9X1HDI7_9FLAO</name>
<dbReference type="PANTHER" id="PTHR33885">
    <property type="entry name" value="PHAGE SHOCK PROTEIN C"/>
    <property type="match status" value="1"/>
</dbReference>
<reference evidence="10 11" key="1">
    <citation type="journal article" date="2023" name="Antonie Van Leeuwenhoek">
        <title>Flavobacterium potami sp. nov., a multi-metal resistance genes harbouring bacterium isolated from shallow river silt.</title>
        <authorList>
            <person name="Li S."/>
            <person name="Mao S."/>
            <person name="Mu W."/>
            <person name="Guo B."/>
            <person name="Li C."/>
            <person name="Zhu Q."/>
            <person name="Hou X."/>
            <person name="Zhao Y."/>
            <person name="Wei S."/>
            <person name="Liu H."/>
            <person name="Liu A."/>
        </authorList>
    </citation>
    <scope>NUCLEOTIDE SEQUENCE [LARGE SCALE GENOMIC DNA]</scope>
    <source>
        <strain evidence="10 11">17A</strain>
    </source>
</reference>
<dbReference type="Pfam" id="PF22571">
    <property type="entry name" value="LiaI-LiaF-TM_PspC"/>
    <property type="match status" value="1"/>
</dbReference>
<evidence type="ECO:0000256" key="3">
    <source>
        <dbReference type="ARBA" id="ARBA00022692"/>
    </source>
</evidence>
<accession>A0A9X1HDI7</accession>
<feature type="transmembrane region" description="Helical" evidence="6">
    <location>
        <begin position="235"/>
        <end position="263"/>
    </location>
</feature>
<dbReference type="Pfam" id="PF22744">
    <property type="entry name" value="Toast-rack_PspC-Cterm"/>
    <property type="match status" value="1"/>
</dbReference>
<comment type="caution">
    <text evidence="10">The sequence shown here is derived from an EMBL/GenBank/DDBJ whole genome shotgun (WGS) entry which is preliminary data.</text>
</comment>
<keyword evidence="3 6" id="KW-0812">Transmembrane</keyword>
<keyword evidence="2" id="KW-1003">Cell membrane</keyword>
<feature type="transmembrane region" description="Helical" evidence="6">
    <location>
        <begin position="141"/>
        <end position="160"/>
    </location>
</feature>
<evidence type="ECO:0000256" key="4">
    <source>
        <dbReference type="ARBA" id="ARBA00022989"/>
    </source>
</evidence>
<dbReference type="InterPro" id="IPR007168">
    <property type="entry name" value="Phageshock_PspC_N"/>
</dbReference>
<feature type="transmembrane region" description="Helical" evidence="6">
    <location>
        <begin position="115"/>
        <end position="135"/>
    </location>
</feature>
<evidence type="ECO:0000259" key="7">
    <source>
        <dbReference type="Pfam" id="PF04024"/>
    </source>
</evidence>
<comment type="subcellular location">
    <subcellularLocation>
        <location evidence="1">Cell membrane</location>
        <topology evidence="1">Single-pass membrane protein</topology>
    </subcellularLocation>
</comment>
<feature type="transmembrane region" description="Helical" evidence="6">
    <location>
        <begin position="321"/>
        <end position="339"/>
    </location>
</feature>
<dbReference type="EMBL" id="JAINUY010000006">
    <property type="protein sequence ID" value="MBZ4036765.1"/>
    <property type="molecule type" value="Genomic_DNA"/>
</dbReference>
<keyword evidence="4 6" id="KW-1133">Transmembrane helix</keyword>
<dbReference type="InterPro" id="IPR054319">
    <property type="entry name" value="PspC-rel_ToastRack"/>
</dbReference>
<keyword evidence="5 6" id="KW-0472">Membrane</keyword>
<gene>
    <name evidence="10" type="ORF">K6T82_18490</name>
</gene>
<evidence type="ECO:0000256" key="1">
    <source>
        <dbReference type="ARBA" id="ARBA00004162"/>
    </source>
</evidence>
<sequence>MNKTVNINLGGMFFHIDEDAYLKLTRYFDAIKRSLNNSSGQDEIIKDIEMRVSELLTEKQKSDKHVVGLKDVDEVIAVMGQPEDYRIEDEENPNQAFDNYGARKHKKLYRDKEKGMIGGVATGLGHYFGIDAVWIKIIFLIFVFAGFGTGILAYFVLWIVTPEAVTTSEKLEMTGEPVTISNIEKKVREEIDSLSDKFKNADYDKMGNQVKSGAGRISSSLGDFVMTVFKVFAKFLGVILIICGISTLIMLLIGVFTLGTNLFVDFPWQNFIEAGNFTEYPLWSFGLLMFFAVGIPFFFLTLLGFKLLSPNLKSIGNITKYTLLALWIISIAILASIGIKQATEISHDNKVVEKKILAIKPSDTLYIKFKYNNYYTKSLNHYREFEFVQDSANNDLIYSNDVRLHVLRTDELAPFMQIEKSARGNSFTNAKKRAEKINYKFQVDGNHLILDNYFLTDVKNKFRGQEVDIYLYLPEGQLVKPDSSVRDYYNSDDNFFELNYHGDYNYKVIGSKVKCLNCPNDEDNDNYETEYENIDAEVNEAINDANIDATDTIKEVSVKINGKEVINGKKTKGRLTTDKNGVIIKIN</sequence>
<evidence type="ECO:0000256" key="5">
    <source>
        <dbReference type="ARBA" id="ARBA00023136"/>
    </source>
</evidence>
<evidence type="ECO:0000256" key="2">
    <source>
        <dbReference type="ARBA" id="ARBA00022475"/>
    </source>
</evidence>
<evidence type="ECO:0000259" key="8">
    <source>
        <dbReference type="Pfam" id="PF22571"/>
    </source>
</evidence>